<protein>
    <submittedName>
        <fullName evidence="2">Uncharacterized protein</fullName>
    </submittedName>
</protein>
<evidence type="ECO:0000313" key="3">
    <source>
        <dbReference type="Proteomes" id="UP000735302"/>
    </source>
</evidence>
<organism evidence="2 3">
    <name type="scientific">Plakobranchus ocellatus</name>
    <dbReference type="NCBI Taxonomy" id="259542"/>
    <lineage>
        <taxon>Eukaryota</taxon>
        <taxon>Metazoa</taxon>
        <taxon>Spiralia</taxon>
        <taxon>Lophotrochozoa</taxon>
        <taxon>Mollusca</taxon>
        <taxon>Gastropoda</taxon>
        <taxon>Heterobranchia</taxon>
        <taxon>Euthyneura</taxon>
        <taxon>Panpulmonata</taxon>
        <taxon>Sacoglossa</taxon>
        <taxon>Placobranchoidea</taxon>
        <taxon>Plakobranchidae</taxon>
        <taxon>Plakobranchus</taxon>
    </lineage>
</organism>
<gene>
    <name evidence="2" type="ORF">PoB_002634300</name>
</gene>
<evidence type="ECO:0000256" key="1">
    <source>
        <dbReference type="SAM" id="MobiDB-lite"/>
    </source>
</evidence>
<evidence type="ECO:0000313" key="2">
    <source>
        <dbReference type="EMBL" id="GFN99837.1"/>
    </source>
</evidence>
<feature type="region of interest" description="Disordered" evidence="1">
    <location>
        <begin position="1"/>
        <end position="55"/>
    </location>
</feature>
<name>A0AAV3ZZH3_9GAST</name>
<proteinExistence type="predicted"/>
<keyword evidence="3" id="KW-1185">Reference proteome</keyword>
<reference evidence="2 3" key="1">
    <citation type="journal article" date="2021" name="Elife">
        <title>Chloroplast acquisition without the gene transfer in kleptoplastic sea slugs, Plakobranchus ocellatus.</title>
        <authorList>
            <person name="Maeda T."/>
            <person name="Takahashi S."/>
            <person name="Yoshida T."/>
            <person name="Shimamura S."/>
            <person name="Takaki Y."/>
            <person name="Nagai Y."/>
            <person name="Toyoda A."/>
            <person name="Suzuki Y."/>
            <person name="Arimoto A."/>
            <person name="Ishii H."/>
            <person name="Satoh N."/>
            <person name="Nishiyama T."/>
            <person name="Hasebe M."/>
            <person name="Maruyama T."/>
            <person name="Minagawa J."/>
            <person name="Obokata J."/>
            <person name="Shigenobu S."/>
        </authorList>
    </citation>
    <scope>NUCLEOTIDE SEQUENCE [LARGE SCALE GENOMIC DNA]</scope>
</reference>
<dbReference type="Proteomes" id="UP000735302">
    <property type="component" value="Unassembled WGS sequence"/>
</dbReference>
<accession>A0AAV3ZZH3</accession>
<comment type="caution">
    <text evidence="2">The sequence shown here is derived from an EMBL/GenBank/DDBJ whole genome shotgun (WGS) entry which is preliminary data.</text>
</comment>
<sequence length="134" mass="14531">MPRLASDDPSLGLTVADGAPASGLKCLPSAEGSLSREQARPYPSLSRHSLDAATGQKGRMIRAGDEITPDVARDLRDGPISINCEQWRRTERHRAFIFSSTQICPEIKGRNFQCSQLATSAFEAAALSCHPYLC</sequence>
<dbReference type="AlphaFoldDB" id="A0AAV3ZZH3"/>
<dbReference type="EMBL" id="BLXT01003024">
    <property type="protein sequence ID" value="GFN99837.1"/>
    <property type="molecule type" value="Genomic_DNA"/>
</dbReference>